<dbReference type="VEuPathDB" id="MicrosporidiaDB:H312_02208"/>
<evidence type="ECO:0000256" key="1">
    <source>
        <dbReference type="ARBA" id="ARBA00022884"/>
    </source>
</evidence>
<protein>
    <recommendedName>
        <fullName evidence="2">60S ribosome subunit biogenesis protein NIP7</fullName>
    </recommendedName>
</protein>
<dbReference type="InterPro" id="IPR036974">
    <property type="entry name" value="PUA_sf"/>
</dbReference>
<organism evidence="5 6">
    <name type="scientific">Anncaliia algerae PRA339</name>
    <dbReference type="NCBI Taxonomy" id="1288291"/>
    <lineage>
        <taxon>Eukaryota</taxon>
        <taxon>Fungi</taxon>
        <taxon>Fungi incertae sedis</taxon>
        <taxon>Microsporidia</taxon>
        <taxon>Tubulinosematoidea</taxon>
        <taxon>Tubulinosematidae</taxon>
        <taxon>Anncaliia</taxon>
    </lineage>
</organism>
<dbReference type="Gene3D" id="3.10.450.220">
    <property type="match status" value="1"/>
</dbReference>
<dbReference type="OrthoDB" id="27490at2759"/>
<feature type="domain" description="UPF0113" evidence="3">
    <location>
        <begin position="93"/>
        <end position="172"/>
    </location>
</feature>
<gene>
    <name evidence="5" type="ORF">H312_02208</name>
</gene>
<dbReference type="InterPro" id="IPR015947">
    <property type="entry name" value="PUA-like_sf"/>
</dbReference>
<dbReference type="GO" id="GO:0042255">
    <property type="term" value="P:ribosome assembly"/>
    <property type="evidence" value="ECO:0007669"/>
    <property type="project" value="InterPro"/>
</dbReference>
<keyword evidence="1 2" id="KW-0694">RNA-binding</keyword>
<evidence type="ECO:0000256" key="2">
    <source>
        <dbReference type="PIRNR" id="PIRNR017190"/>
    </source>
</evidence>
<dbReference type="PROSITE" id="PS50890">
    <property type="entry name" value="PUA"/>
    <property type="match status" value="1"/>
</dbReference>
<dbReference type="SUPFAM" id="SSF88802">
    <property type="entry name" value="Pre-PUA domain"/>
    <property type="match status" value="1"/>
</dbReference>
<dbReference type="STRING" id="1288291.A0A059EZU2"/>
<dbReference type="HOGENOM" id="CLU_097217_0_0_1"/>
<dbReference type="Pfam" id="PF17833">
    <property type="entry name" value="pre-PUA_NIP7"/>
    <property type="match status" value="1"/>
</dbReference>
<dbReference type="CDD" id="cd21151">
    <property type="entry name" value="PUA_Nip7-like"/>
    <property type="match status" value="1"/>
</dbReference>
<evidence type="ECO:0000259" key="4">
    <source>
        <dbReference type="Pfam" id="PF17833"/>
    </source>
</evidence>
<dbReference type="InterPro" id="IPR005155">
    <property type="entry name" value="UPF0113_PUA"/>
</dbReference>
<dbReference type="SUPFAM" id="SSF88697">
    <property type="entry name" value="PUA domain-like"/>
    <property type="match status" value="1"/>
</dbReference>
<dbReference type="EMBL" id="KK365184">
    <property type="protein sequence ID" value="KCZ80382.1"/>
    <property type="molecule type" value="Genomic_DNA"/>
</dbReference>
<proteinExistence type="inferred from homology"/>
<comment type="subunit">
    <text evidence="2">Interacts with pre-ribosome complex.</text>
</comment>
<keyword evidence="6" id="KW-1185">Reference proteome</keyword>
<sequence length="176" mass="20027">MRKLTEEEAEKVFTKLKRFIGDNIDKLLGEENEIVLHNSKVLLVSKKMLKLCPQIKREKLIQCGGQLGKFTKTNNFVILITALHLLSPYALHKFWVKTSAEMNFLYKNNIVRSHMHKISENVPTNGVVFVYNQNDTPLGFGITARSSEHISQSPGNTLVVINQADTGEYIRDETIL</sequence>
<dbReference type="InterPro" id="IPR016686">
    <property type="entry name" value="Ribosomal_synth_fac_NIP7"/>
</dbReference>
<dbReference type="GO" id="GO:0003723">
    <property type="term" value="F:RNA binding"/>
    <property type="evidence" value="ECO:0007669"/>
    <property type="project" value="UniProtKB-KW"/>
</dbReference>
<dbReference type="CDD" id="cd21146">
    <property type="entry name" value="Nip7_N_euk"/>
    <property type="match status" value="1"/>
</dbReference>
<comment type="similarity">
    <text evidence="2">Belongs to the NIP7 family.</text>
</comment>
<dbReference type="PIRSF" id="PIRSF017190">
    <property type="entry name" value="Rbsml_synth_fac_NIP7"/>
    <property type="match status" value="1"/>
</dbReference>
<dbReference type="InterPro" id="IPR055359">
    <property type="entry name" value="Nip7_N_euk"/>
</dbReference>
<feature type="domain" description="60S ribosome subunit biogenesis protein NIP7 pre-PUA" evidence="4">
    <location>
        <begin position="1"/>
        <end position="79"/>
    </location>
</feature>
<dbReference type="GO" id="GO:0005634">
    <property type="term" value="C:nucleus"/>
    <property type="evidence" value="ECO:0007669"/>
    <property type="project" value="InterPro"/>
</dbReference>
<evidence type="ECO:0000259" key="3">
    <source>
        <dbReference type="Pfam" id="PF03657"/>
    </source>
</evidence>
<reference evidence="5 6" key="2">
    <citation type="submission" date="2014-03" db="EMBL/GenBank/DDBJ databases">
        <title>The Genome Sequence of Anncaliia algerae insect isolate PRA339.</title>
        <authorList>
            <consortium name="The Broad Institute Genome Sequencing Platform"/>
            <consortium name="The Broad Institute Genome Sequencing Center for Infectious Disease"/>
            <person name="Cuomo C."/>
            <person name="Becnel J."/>
            <person name="Sanscrainte N."/>
            <person name="Walker B."/>
            <person name="Young S.K."/>
            <person name="Zeng Q."/>
            <person name="Gargeya S."/>
            <person name="Fitzgerald M."/>
            <person name="Haas B."/>
            <person name="Abouelleil A."/>
            <person name="Alvarado L."/>
            <person name="Arachchi H.M."/>
            <person name="Berlin A.M."/>
            <person name="Chapman S.B."/>
            <person name="Dewar J."/>
            <person name="Goldberg J."/>
            <person name="Griggs A."/>
            <person name="Gujja S."/>
            <person name="Hansen M."/>
            <person name="Howarth C."/>
            <person name="Imamovic A."/>
            <person name="Larimer J."/>
            <person name="McCowan C."/>
            <person name="Murphy C."/>
            <person name="Neiman D."/>
            <person name="Pearson M."/>
            <person name="Priest M."/>
            <person name="Roberts A."/>
            <person name="Saif S."/>
            <person name="Shea T."/>
            <person name="Sisk P."/>
            <person name="Sykes S."/>
            <person name="Wortman J."/>
            <person name="Nusbaum C."/>
            <person name="Birren B."/>
        </authorList>
    </citation>
    <scope>NUCLEOTIDE SEQUENCE [LARGE SCALE GENOMIC DNA]</scope>
    <source>
        <strain evidence="5 6">PRA339</strain>
    </source>
</reference>
<name>A0A059EZU2_9MICR</name>
<dbReference type="Proteomes" id="UP000030655">
    <property type="component" value="Unassembled WGS sequence"/>
</dbReference>
<evidence type="ECO:0000313" key="5">
    <source>
        <dbReference type="EMBL" id="KCZ80382.1"/>
    </source>
</evidence>
<dbReference type="InterPro" id="IPR040598">
    <property type="entry name" value="NIP7_N"/>
</dbReference>
<reference evidence="6" key="1">
    <citation type="submission" date="2013-02" db="EMBL/GenBank/DDBJ databases">
        <authorList>
            <consortium name="The Broad Institute Genome Sequencing Platform"/>
            <person name="Cuomo C."/>
            <person name="Becnel J."/>
            <person name="Sanscrainte N."/>
            <person name="Walker B."/>
            <person name="Young S.K."/>
            <person name="Zeng Q."/>
            <person name="Gargeya S."/>
            <person name="Fitzgerald M."/>
            <person name="Haas B."/>
            <person name="Abouelleil A."/>
            <person name="Alvarado L."/>
            <person name="Arachchi H.M."/>
            <person name="Berlin A.M."/>
            <person name="Chapman S.B."/>
            <person name="Dewar J."/>
            <person name="Goldberg J."/>
            <person name="Griggs A."/>
            <person name="Gujja S."/>
            <person name="Hansen M."/>
            <person name="Howarth C."/>
            <person name="Imamovic A."/>
            <person name="Larimer J."/>
            <person name="McCowan C."/>
            <person name="Murphy C."/>
            <person name="Neiman D."/>
            <person name="Pearson M."/>
            <person name="Priest M."/>
            <person name="Roberts A."/>
            <person name="Saif S."/>
            <person name="Shea T."/>
            <person name="Sisk P."/>
            <person name="Sykes S."/>
            <person name="Wortman J."/>
            <person name="Nusbaum C."/>
            <person name="Birren B."/>
        </authorList>
    </citation>
    <scope>NUCLEOTIDE SEQUENCE [LARGE SCALE GENOMIC DNA]</scope>
    <source>
        <strain evidence="6">PRA339</strain>
    </source>
</reference>
<dbReference type="Gene3D" id="2.30.130.10">
    <property type="entry name" value="PUA domain"/>
    <property type="match status" value="1"/>
</dbReference>
<keyword evidence="2" id="KW-0539">Nucleus</keyword>
<evidence type="ECO:0000313" key="6">
    <source>
        <dbReference type="Proteomes" id="UP000030655"/>
    </source>
</evidence>
<dbReference type="Pfam" id="PF03657">
    <property type="entry name" value="UPF0113"/>
    <property type="match status" value="1"/>
</dbReference>
<accession>A0A059EZU2</accession>
<comment type="function">
    <text evidence="2">Required for proper 27S pre-rRNA processing and 60S ribosome subunit assembly.</text>
</comment>
<keyword evidence="2" id="KW-0690">Ribosome biogenesis</keyword>
<dbReference type="AlphaFoldDB" id="A0A059EZU2"/>